<feature type="region of interest" description="Disordered" evidence="1">
    <location>
        <begin position="164"/>
        <end position="184"/>
    </location>
</feature>
<dbReference type="AlphaFoldDB" id="A0A1H6AXP2"/>
<dbReference type="Proteomes" id="UP000236723">
    <property type="component" value="Unassembled WGS sequence"/>
</dbReference>
<sequence length="199" mass="22086">MTPWALAEILASSGYRFPPWTVLTALPPLILVIVLTSPALLSGALGFPGLFLWMGLTGGGSGLILALWAGLIERRRRTRNMATMIQREPWQAWPCRAESTHQSRSHVVTRVSLLAPDHSVAAQHTVRFRMETWQAMTDGYGVLLFAGDLRFASVIADPRTRRTYLTSPTQEDAAEREGPRSSAVEDELTRQAIGWIFSQ</sequence>
<feature type="transmembrane region" description="Helical" evidence="2">
    <location>
        <begin position="50"/>
        <end position="71"/>
    </location>
</feature>
<organism evidence="3 4">
    <name type="scientific">Thermomonospora echinospora</name>
    <dbReference type="NCBI Taxonomy" id="1992"/>
    <lineage>
        <taxon>Bacteria</taxon>
        <taxon>Bacillati</taxon>
        <taxon>Actinomycetota</taxon>
        <taxon>Actinomycetes</taxon>
        <taxon>Streptosporangiales</taxon>
        <taxon>Thermomonosporaceae</taxon>
        <taxon>Thermomonospora</taxon>
    </lineage>
</organism>
<evidence type="ECO:0000313" key="4">
    <source>
        <dbReference type="Proteomes" id="UP000236723"/>
    </source>
</evidence>
<evidence type="ECO:0000256" key="1">
    <source>
        <dbReference type="SAM" id="MobiDB-lite"/>
    </source>
</evidence>
<reference evidence="4" key="1">
    <citation type="submission" date="2016-10" db="EMBL/GenBank/DDBJ databases">
        <authorList>
            <person name="Varghese N."/>
            <person name="Submissions S."/>
        </authorList>
    </citation>
    <scope>NUCLEOTIDE SEQUENCE [LARGE SCALE GENOMIC DNA]</scope>
    <source>
        <strain evidence="4">DSM 43163</strain>
    </source>
</reference>
<keyword evidence="4" id="KW-1185">Reference proteome</keyword>
<evidence type="ECO:0000313" key="3">
    <source>
        <dbReference type="EMBL" id="SEG52827.1"/>
    </source>
</evidence>
<dbReference type="EMBL" id="FNVO01000006">
    <property type="protein sequence ID" value="SEG52827.1"/>
    <property type="molecule type" value="Genomic_DNA"/>
</dbReference>
<evidence type="ECO:0000256" key="2">
    <source>
        <dbReference type="SAM" id="Phobius"/>
    </source>
</evidence>
<keyword evidence="2" id="KW-0472">Membrane</keyword>
<feature type="transmembrane region" description="Helical" evidence="2">
    <location>
        <begin position="20"/>
        <end position="44"/>
    </location>
</feature>
<gene>
    <name evidence="3" type="ORF">SAMN04489712_10656</name>
</gene>
<proteinExistence type="predicted"/>
<keyword evidence="2" id="KW-0812">Transmembrane</keyword>
<accession>A0A1H6AXP2</accession>
<protein>
    <submittedName>
        <fullName evidence="3">Uncharacterized protein</fullName>
    </submittedName>
</protein>
<name>A0A1H6AXP2_9ACTN</name>
<keyword evidence="2" id="KW-1133">Transmembrane helix</keyword>